<evidence type="ECO:0000256" key="1">
    <source>
        <dbReference type="ARBA" id="ARBA00008136"/>
    </source>
</evidence>
<keyword evidence="4 8" id="KW-0378">Hydrolase</keyword>
<dbReference type="GO" id="GO:0008233">
    <property type="term" value="F:peptidase activity"/>
    <property type="evidence" value="ECO:0007669"/>
    <property type="project" value="UniProtKB-KW"/>
</dbReference>
<keyword evidence="3" id="KW-0227">DNA damage</keyword>
<dbReference type="EMBL" id="CDGJ01000134">
    <property type="protein sequence ID" value="CEJ09619.1"/>
    <property type="molecule type" value="Genomic_DNA"/>
</dbReference>
<evidence type="ECO:0000256" key="5">
    <source>
        <dbReference type="ARBA" id="ARBA00023124"/>
    </source>
</evidence>
<dbReference type="Gene3D" id="3.90.1680.10">
    <property type="entry name" value="SOS response associated peptidase-like"/>
    <property type="match status" value="1"/>
</dbReference>
<evidence type="ECO:0000256" key="2">
    <source>
        <dbReference type="ARBA" id="ARBA00022670"/>
    </source>
</evidence>
<reference evidence="9" key="2">
    <citation type="submission" date="2020-01" db="EMBL/GenBank/DDBJ databases">
        <authorList>
            <person name="Hornung B."/>
        </authorList>
    </citation>
    <scope>NUCLEOTIDE SEQUENCE</scope>
    <source>
        <strain evidence="9">PacBioINE</strain>
    </source>
</reference>
<protein>
    <recommendedName>
        <fullName evidence="8">Abasic site processing protein</fullName>
        <ecNumber evidence="8">3.4.-.-</ecNumber>
    </recommendedName>
</protein>
<dbReference type="GO" id="GO:0106300">
    <property type="term" value="P:protein-DNA covalent cross-linking repair"/>
    <property type="evidence" value="ECO:0007669"/>
    <property type="project" value="InterPro"/>
</dbReference>
<dbReference type="Proteomes" id="UP001071230">
    <property type="component" value="Unassembled WGS sequence"/>
</dbReference>
<dbReference type="GO" id="GO:0003697">
    <property type="term" value="F:single-stranded DNA binding"/>
    <property type="evidence" value="ECO:0007669"/>
    <property type="project" value="InterPro"/>
</dbReference>
<dbReference type="PANTHER" id="PTHR13604">
    <property type="entry name" value="DC12-RELATED"/>
    <property type="match status" value="1"/>
</dbReference>
<evidence type="ECO:0000256" key="7">
    <source>
        <dbReference type="ARBA" id="ARBA00023239"/>
    </source>
</evidence>
<evidence type="ECO:0000313" key="11">
    <source>
        <dbReference type="Proteomes" id="UP001071230"/>
    </source>
</evidence>
<evidence type="ECO:0000313" key="10">
    <source>
        <dbReference type="EMBL" id="CEJ09619.1"/>
    </source>
</evidence>
<dbReference type="PANTHER" id="PTHR13604:SF0">
    <property type="entry name" value="ABASIC SITE PROCESSING PROTEIN HMCES"/>
    <property type="match status" value="1"/>
</dbReference>
<comment type="similarity">
    <text evidence="1 8">Belongs to the SOS response-associated peptidase family.</text>
</comment>
<dbReference type="GO" id="GO:0006508">
    <property type="term" value="P:proteolysis"/>
    <property type="evidence" value="ECO:0007669"/>
    <property type="project" value="UniProtKB-KW"/>
</dbReference>
<proteinExistence type="inferred from homology"/>
<dbReference type="AlphaFoldDB" id="A0A8S0WWF1"/>
<evidence type="ECO:0000256" key="8">
    <source>
        <dbReference type="RuleBase" id="RU364100"/>
    </source>
</evidence>
<name>A0A8S0WWF1_9FIRM</name>
<evidence type="ECO:0000313" key="9">
    <source>
        <dbReference type="EMBL" id="CAA7600241.1"/>
    </source>
</evidence>
<evidence type="ECO:0000256" key="3">
    <source>
        <dbReference type="ARBA" id="ARBA00022763"/>
    </source>
</evidence>
<keyword evidence="6" id="KW-0238">DNA-binding</keyword>
<dbReference type="Proteomes" id="UP000836597">
    <property type="component" value="Chromosome"/>
</dbReference>
<dbReference type="InterPro" id="IPR036590">
    <property type="entry name" value="SRAP-like"/>
</dbReference>
<keyword evidence="5" id="KW-0190">Covalent protein-DNA linkage</keyword>
<sequence>MCGRFSLAEPEGIEERFTLERLGQPLRPRYNIAPSQPVAVVIHEAGVNYLRAFRWGLVPSWAKDTAIGYKLINARAETLEEKASFRPLLPRKRCLIPADGFYEWEKAGRSKRPYRITLRGEEMFAFAGLWDSWLSPAGETVNSCTIITTSANSLLEAIHDRMPVILPREAERIWLDQTVSYGPALRSLLAPFPADMMRLYEVSPLVNSPVNESRECIGGIQDAGQTR</sequence>
<organism evidence="9">
    <name type="scientific">Acididesulfobacillus acetoxydans</name>
    <dbReference type="NCBI Taxonomy" id="1561005"/>
    <lineage>
        <taxon>Bacteria</taxon>
        <taxon>Bacillati</taxon>
        <taxon>Bacillota</taxon>
        <taxon>Clostridia</taxon>
        <taxon>Eubacteriales</taxon>
        <taxon>Peptococcaceae</taxon>
        <taxon>Acididesulfobacillus</taxon>
    </lineage>
</organism>
<dbReference type="RefSeq" id="WP_240983940.1">
    <property type="nucleotide sequence ID" value="NZ_CDGJ01000134.1"/>
</dbReference>
<evidence type="ECO:0000256" key="4">
    <source>
        <dbReference type="ARBA" id="ARBA00022801"/>
    </source>
</evidence>
<dbReference type="EMBL" id="LR746496">
    <property type="protein sequence ID" value="CAA7600241.1"/>
    <property type="molecule type" value="Genomic_DNA"/>
</dbReference>
<dbReference type="EC" id="3.4.-.-" evidence="8"/>
<accession>A0A8S0WWF1</accession>
<evidence type="ECO:0000256" key="6">
    <source>
        <dbReference type="ARBA" id="ARBA00023125"/>
    </source>
</evidence>
<reference evidence="10" key="1">
    <citation type="submission" date="2014-11" db="EMBL/GenBank/DDBJ databases">
        <authorList>
            <person name="Hornung B.V."/>
        </authorList>
    </citation>
    <scope>NUCLEOTIDE SEQUENCE</scope>
    <source>
        <strain evidence="10">INE</strain>
    </source>
</reference>
<dbReference type="GO" id="GO:0016829">
    <property type="term" value="F:lyase activity"/>
    <property type="evidence" value="ECO:0007669"/>
    <property type="project" value="UniProtKB-KW"/>
</dbReference>
<dbReference type="KEGG" id="aacx:DEACI_0893"/>
<keyword evidence="11" id="KW-1185">Reference proteome</keyword>
<keyword evidence="7" id="KW-0456">Lyase</keyword>
<dbReference type="SUPFAM" id="SSF143081">
    <property type="entry name" value="BB1717-like"/>
    <property type="match status" value="1"/>
</dbReference>
<keyword evidence="2 8" id="KW-0645">Protease</keyword>
<dbReference type="InterPro" id="IPR003738">
    <property type="entry name" value="SRAP"/>
</dbReference>
<dbReference type="Pfam" id="PF02586">
    <property type="entry name" value="SRAP"/>
    <property type="match status" value="1"/>
</dbReference>
<gene>
    <name evidence="9" type="ORF">DEACI_0893</name>
    <name evidence="10" type="ORF">DEACI_4104</name>
</gene>